<keyword evidence="5 6" id="KW-0539">Nucleus</keyword>
<dbReference type="OrthoDB" id="690912at2759"/>
<name>A0A6P8DUI7_PUNGR</name>
<dbReference type="RefSeq" id="XP_031395843.1">
    <property type="nucleotide sequence ID" value="XM_031539983.1"/>
</dbReference>
<dbReference type="Proteomes" id="UP000515151">
    <property type="component" value="Chromosome 5"/>
</dbReference>
<evidence type="ECO:0000256" key="3">
    <source>
        <dbReference type="ARBA" id="ARBA00023015"/>
    </source>
</evidence>
<protein>
    <recommendedName>
        <fullName evidence="6">Transcription repressor</fullName>
    </recommendedName>
    <alternativeName>
        <fullName evidence="6">Ovate family protein</fullName>
    </alternativeName>
</protein>
<evidence type="ECO:0000313" key="10">
    <source>
        <dbReference type="RefSeq" id="XP_031395843.1"/>
    </source>
</evidence>
<dbReference type="PROSITE" id="PS51754">
    <property type="entry name" value="OVATE"/>
    <property type="match status" value="1"/>
</dbReference>
<dbReference type="PANTHER" id="PTHR33057">
    <property type="entry name" value="TRANSCRIPTION REPRESSOR OFP7-RELATED"/>
    <property type="match status" value="1"/>
</dbReference>
<gene>
    <name evidence="10" type="primary">LOC116207122</name>
</gene>
<dbReference type="InterPro" id="IPR006458">
    <property type="entry name" value="Ovate_C"/>
</dbReference>
<proteinExistence type="predicted"/>
<comment type="subcellular location">
    <subcellularLocation>
        <location evidence="1 6">Nucleus</location>
    </subcellularLocation>
</comment>
<dbReference type="AlphaFoldDB" id="A0A6P8DUI7"/>
<dbReference type="PANTHER" id="PTHR33057:SF175">
    <property type="entry name" value="TRANSCRIPTION REPRESSOR OFP12"/>
    <property type="match status" value="1"/>
</dbReference>
<evidence type="ECO:0000313" key="9">
    <source>
        <dbReference type="Proteomes" id="UP000515151"/>
    </source>
</evidence>
<comment type="function">
    <text evidence="6">Transcriptional repressor that regulates multiple aspects of plant growth and development.</text>
</comment>
<dbReference type="GeneID" id="116207122"/>
<evidence type="ECO:0000256" key="5">
    <source>
        <dbReference type="ARBA" id="ARBA00023242"/>
    </source>
</evidence>
<keyword evidence="9" id="KW-1185">Reference proteome</keyword>
<dbReference type="InterPro" id="IPR038933">
    <property type="entry name" value="Ovate"/>
</dbReference>
<evidence type="ECO:0000259" key="8">
    <source>
        <dbReference type="PROSITE" id="PS51754"/>
    </source>
</evidence>
<feature type="domain" description="OVATE" evidence="8">
    <location>
        <begin position="168"/>
        <end position="232"/>
    </location>
</feature>
<keyword evidence="4 6" id="KW-0804">Transcription</keyword>
<dbReference type="NCBIfam" id="TIGR01568">
    <property type="entry name" value="A_thal_3678"/>
    <property type="match status" value="1"/>
</dbReference>
<dbReference type="Pfam" id="PF04844">
    <property type="entry name" value="Ovate"/>
    <property type="match status" value="1"/>
</dbReference>
<dbReference type="GO" id="GO:0005634">
    <property type="term" value="C:nucleus"/>
    <property type="evidence" value="ECO:0007669"/>
    <property type="project" value="UniProtKB-SubCell"/>
</dbReference>
<feature type="region of interest" description="Disordered" evidence="7">
    <location>
        <begin position="32"/>
        <end position="60"/>
    </location>
</feature>
<evidence type="ECO:0000256" key="1">
    <source>
        <dbReference type="ARBA" id="ARBA00004123"/>
    </source>
</evidence>
<accession>A0A6P8DUI7</accession>
<reference evidence="9" key="1">
    <citation type="journal article" date="2020" name="Plant Biotechnol. J.">
        <title>The pomegranate (Punica granatum L.) draft genome dissects genetic divergence between soft- and hard-seeded cultivars.</title>
        <authorList>
            <person name="Luo X."/>
            <person name="Li H."/>
            <person name="Wu Z."/>
            <person name="Yao W."/>
            <person name="Zhao P."/>
            <person name="Cao D."/>
            <person name="Yu H."/>
            <person name="Li K."/>
            <person name="Poudel K."/>
            <person name="Zhao D."/>
            <person name="Zhang F."/>
            <person name="Xia X."/>
            <person name="Chen L."/>
            <person name="Wang Q."/>
            <person name="Jing D."/>
            <person name="Cao S."/>
        </authorList>
    </citation>
    <scope>NUCLEOTIDE SEQUENCE [LARGE SCALE GENOMIC DNA]</scope>
    <source>
        <strain evidence="9">cv. Tunisia</strain>
    </source>
</reference>
<feature type="region of interest" description="Disordered" evidence="7">
    <location>
        <begin position="242"/>
        <end position="267"/>
    </location>
</feature>
<dbReference type="GO" id="GO:0045892">
    <property type="term" value="P:negative regulation of DNA-templated transcription"/>
    <property type="evidence" value="ECO:0007669"/>
    <property type="project" value="UniProtKB-UniRule"/>
</dbReference>
<evidence type="ECO:0000256" key="2">
    <source>
        <dbReference type="ARBA" id="ARBA00022491"/>
    </source>
</evidence>
<evidence type="ECO:0000256" key="7">
    <source>
        <dbReference type="SAM" id="MobiDB-lite"/>
    </source>
</evidence>
<feature type="region of interest" description="Disordered" evidence="7">
    <location>
        <begin position="141"/>
        <end position="164"/>
    </location>
</feature>
<evidence type="ECO:0000256" key="4">
    <source>
        <dbReference type="ARBA" id="ARBA00023163"/>
    </source>
</evidence>
<keyword evidence="2 6" id="KW-0678">Repressor</keyword>
<feature type="compositionally biased region" description="Pro residues" evidence="7">
    <location>
        <begin position="147"/>
        <end position="160"/>
    </location>
</feature>
<evidence type="ECO:0000256" key="6">
    <source>
        <dbReference type="RuleBase" id="RU367028"/>
    </source>
</evidence>
<sequence length="267" mass="29570">MHTPKMSNILWKNFHLCFSSLKCLPPPLPYPPSLAPQPPISEHQRRQHPPTPEDHASAATPTSVLIKNFNSLYDITSSENSTTTSNCSTSLTPFTADDPFFSSSSEDSDFADVATASPPDLASVYASRRFFFSSPGQSNAIIDSPDSPLPHPPTEPPPPVATAGGLTVQKYSSDPYSDFRRSMQEMIEARDIKDLKNDNWEYLHELLLCYLALNPKQTHKFIVGAFTDIVIHLMSHPPPRTALALADRPRKPGGQRQRPANPLRQLV</sequence>
<keyword evidence="3 6" id="KW-0805">Transcription regulation</keyword>
<reference evidence="10" key="2">
    <citation type="submission" date="2025-08" db="UniProtKB">
        <authorList>
            <consortium name="RefSeq"/>
        </authorList>
    </citation>
    <scope>IDENTIFICATION</scope>
    <source>
        <tissue evidence="10">Leaf</tissue>
    </source>
</reference>
<organism evidence="9 10">
    <name type="scientific">Punica granatum</name>
    <name type="common">Pomegranate</name>
    <dbReference type="NCBI Taxonomy" id="22663"/>
    <lineage>
        <taxon>Eukaryota</taxon>
        <taxon>Viridiplantae</taxon>
        <taxon>Streptophyta</taxon>
        <taxon>Embryophyta</taxon>
        <taxon>Tracheophyta</taxon>
        <taxon>Spermatophyta</taxon>
        <taxon>Magnoliopsida</taxon>
        <taxon>eudicotyledons</taxon>
        <taxon>Gunneridae</taxon>
        <taxon>Pentapetalae</taxon>
        <taxon>rosids</taxon>
        <taxon>malvids</taxon>
        <taxon>Myrtales</taxon>
        <taxon>Lythraceae</taxon>
        <taxon>Punica</taxon>
    </lineage>
</organism>